<feature type="non-terminal residue" evidence="3">
    <location>
        <position position="355"/>
    </location>
</feature>
<feature type="compositionally biased region" description="Low complexity" evidence="2">
    <location>
        <begin position="23"/>
        <end position="34"/>
    </location>
</feature>
<dbReference type="AlphaFoldDB" id="A0A9P8F9J7"/>
<accession>A0A9P8F9J7</accession>
<feature type="region of interest" description="Disordered" evidence="2">
    <location>
        <begin position="74"/>
        <end position="93"/>
    </location>
</feature>
<comment type="caution">
    <text evidence="3">The sequence shown here is derived from an EMBL/GenBank/DDBJ whole genome shotgun (WGS) entry which is preliminary data.</text>
</comment>
<keyword evidence="4" id="KW-1185">Reference proteome</keyword>
<evidence type="ECO:0000313" key="4">
    <source>
        <dbReference type="Proteomes" id="UP000729357"/>
    </source>
</evidence>
<protein>
    <submittedName>
        <fullName evidence="3">Uncharacterized protein</fullName>
    </submittedName>
</protein>
<feature type="compositionally biased region" description="Polar residues" evidence="2">
    <location>
        <begin position="75"/>
        <end position="87"/>
    </location>
</feature>
<feature type="compositionally biased region" description="Polar residues" evidence="2">
    <location>
        <begin position="45"/>
        <end position="56"/>
    </location>
</feature>
<evidence type="ECO:0000256" key="1">
    <source>
        <dbReference type="SAM" id="Coils"/>
    </source>
</evidence>
<reference evidence="3" key="1">
    <citation type="journal article" date="2021" name="J Fungi (Basel)">
        <title>Virulence traits and population genomics of the black yeast Aureobasidium melanogenum.</title>
        <authorList>
            <person name="Cernosa A."/>
            <person name="Sun X."/>
            <person name="Gostincar C."/>
            <person name="Fang C."/>
            <person name="Gunde-Cimerman N."/>
            <person name="Song Z."/>
        </authorList>
    </citation>
    <scope>NUCLEOTIDE SEQUENCE</scope>
    <source>
        <strain evidence="3">EXF-9298</strain>
    </source>
</reference>
<evidence type="ECO:0000256" key="2">
    <source>
        <dbReference type="SAM" id="MobiDB-lite"/>
    </source>
</evidence>
<feature type="region of interest" description="Disordered" evidence="2">
    <location>
        <begin position="1"/>
        <end position="64"/>
    </location>
</feature>
<proteinExistence type="predicted"/>
<evidence type="ECO:0000313" key="3">
    <source>
        <dbReference type="EMBL" id="KAG9957877.1"/>
    </source>
</evidence>
<organism evidence="3 4">
    <name type="scientific">Aureobasidium melanogenum</name>
    <name type="common">Aureobasidium pullulans var. melanogenum</name>
    <dbReference type="NCBI Taxonomy" id="46634"/>
    <lineage>
        <taxon>Eukaryota</taxon>
        <taxon>Fungi</taxon>
        <taxon>Dikarya</taxon>
        <taxon>Ascomycota</taxon>
        <taxon>Pezizomycotina</taxon>
        <taxon>Dothideomycetes</taxon>
        <taxon>Dothideomycetidae</taxon>
        <taxon>Dothideales</taxon>
        <taxon>Saccotheciaceae</taxon>
        <taxon>Aureobasidium</taxon>
    </lineage>
</organism>
<reference evidence="3" key="2">
    <citation type="submission" date="2021-08" db="EMBL/GenBank/DDBJ databases">
        <authorList>
            <person name="Gostincar C."/>
            <person name="Sun X."/>
            <person name="Song Z."/>
            <person name="Gunde-Cimerman N."/>
        </authorList>
    </citation>
    <scope>NUCLEOTIDE SEQUENCE</scope>
    <source>
        <strain evidence="3">EXF-9298</strain>
    </source>
</reference>
<name>A0A9P8F9J7_AURME</name>
<feature type="coiled-coil region" evidence="1">
    <location>
        <begin position="283"/>
        <end position="342"/>
    </location>
</feature>
<dbReference type="EMBL" id="JAHFXS010004045">
    <property type="protein sequence ID" value="KAG9957877.1"/>
    <property type="molecule type" value="Genomic_DNA"/>
</dbReference>
<dbReference type="Proteomes" id="UP000729357">
    <property type="component" value="Unassembled WGS sequence"/>
</dbReference>
<gene>
    <name evidence="3" type="ORF">KCU98_g16999</name>
</gene>
<sequence>LMPNAANMNMGGFPMQPSMSNQGAGSPARPPSAAMQHANIAMARQLSQQTSQSRHATPQMAHGTPQMASAIPIDNNRQMSGTPNMQHRSPVPPHMQNTPNQAGLMAATQMNQLTPGQQMALMQQQRARNLQQTMQASPNQSYTPEQLAMMRNQQNMALQQQMNPQMYAQMQQRMQMQNMQGGTPMMQTPSQQQQQQQMSQAMAQQMGQQTMPNVQAQRLQQARAGLMRTKQLIVHMQNQGQPIPPELQHKYQQQAQLVQTTQAQVTLATARTQQQSLGDTSNTEQYMQNLRNQQALIARMQRNPQMAQQQGMMNGVGQQQNMNMLQTQQAQMQQQMQFARQHAMNQQRPGSGMGQ</sequence>
<keyword evidence="1" id="KW-0175">Coiled coil</keyword>
<feature type="non-terminal residue" evidence="3">
    <location>
        <position position="1"/>
    </location>
</feature>